<proteinExistence type="predicted"/>
<gene>
    <name evidence="1" type="ORF">UFOPK2786_01756</name>
</gene>
<protein>
    <submittedName>
        <fullName evidence="1">Unannotated protein</fullName>
    </submittedName>
</protein>
<name>A0A6J6ULY0_9ZZZZ</name>
<dbReference type="AlphaFoldDB" id="A0A6J6ULY0"/>
<accession>A0A6J6ULY0</accession>
<dbReference type="EMBL" id="CAEZYW010000340">
    <property type="protein sequence ID" value="CAB4759479.1"/>
    <property type="molecule type" value="Genomic_DNA"/>
</dbReference>
<reference evidence="1" key="1">
    <citation type="submission" date="2020-05" db="EMBL/GenBank/DDBJ databases">
        <authorList>
            <person name="Chiriac C."/>
            <person name="Salcher M."/>
            <person name="Ghai R."/>
            <person name="Kavagutti S V."/>
        </authorList>
    </citation>
    <scope>NUCLEOTIDE SEQUENCE</scope>
</reference>
<sequence length="201" mass="20799">MSANLPAAAGPRAHDGLELFDALVVGISRDLEVPAAAIVVRLAQPGRAAPGNSVGEDLQLSDVEVSERAAPERLAPCVEARRDVGGACAAKTAEEQHDVDPHAQLALAVELLVCLDRMEIAGAVHERTSSRPEPGVGERGNALLEKGALTGQNRIALLGDRERGHGVIDETARGFVDEAGWVSVLIADETAAGRIGSVGAD</sequence>
<organism evidence="1">
    <name type="scientific">freshwater metagenome</name>
    <dbReference type="NCBI Taxonomy" id="449393"/>
    <lineage>
        <taxon>unclassified sequences</taxon>
        <taxon>metagenomes</taxon>
        <taxon>ecological metagenomes</taxon>
    </lineage>
</organism>
<evidence type="ECO:0000313" key="1">
    <source>
        <dbReference type="EMBL" id="CAB4759479.1"/>
    </source>
</evidence>